<organism evidence="1 2">
    <name type="scientific">Hyalomma asiaticum</name>
    <name type="common">Tick</name>
    <dbReference type="NCBI Taxonomy" id="266040"/>
    <lineage>
        <taxon>Eukaryota</taxon>
        <taxon>Metazoa</taxon>
        <taxon>Ecdysozoa</taxon>
        <taxon>Arthropoda</taxon>
        <taxon>Chelicerata</taxon>
        <taxon>Arachnida</taxon>
        <taxon>Acari</taxon>
        <taxon>Parasitiformes</taxon>
        <taxon>Ixodida</taxon>
        <taxon>Ixodoidea</taxon>
        <taxon>Ixodidae</taxon>
        <taxon>Hyalomminae</taxon>
        <taxon>Hyalomma</taxon>
    </lineage>
</organism>
<keyword evidence="2" id="KW-1185">Reference proteome</keyword>
<evidence type="ECO:0000313" key="2">
    <source>
        <dbReference type="Proteomes" id="UP000821845"/>
    </source>
</evidence>
<dbReference type="Proteomes" id="UP000821845">
    <property type="component" value="Chromosome 2"/>
</dbReference>
<sequence length="160" mass="17559">MLGVLRGRTPLGASVGQNPAVVFYVATMFTLIVLVMHVWLRKHSEETASRLEAEQRLCGSGRHRGRSAPNDTDGGDYEYSGIDKAVAVGDEFLATRPTLKSGNASDDAGIEKLPSRAVVLQSTLDDRENLDRTTWFIKWLRKKLGLGWLDADVGQDTKTA</sequence>
<evidence type="ECO:0000313" key="1">
    <source>
        <dbReference type="EMBL" id="KAH6938706.1"/>
    </source>
</evidence>
<name>A0ACB7SXU3_HYAAI</name>
<comment type="caution">
    <text evidence="1">The sequence shown here is derived from an EMBL/GenBank/DDBJ whole genome shotgun (WGS) entry which is preliminary data.</text>
</comment>
<gene>
    <name evidence="1" type="ORF">HPB50_011927</name>
</gene>
<accession>A0ACB7SXU3</accession>
<protein>
    <submittedName>
        <fullName evidence="1">Uncharacterized protein</fullName>
    </submittedName>
</protein>
<reference evidence="1" key="1">
    <citation type="submission" date="2020-05" db="EMBL/GenBank/DDBJ databases">
        <title>Large-scale comparative analyses of tick genomes elucidate their genetic diversity and vector capacities.</title>
        <authorList>
            <person name="Jia N."/>
            <person name="Wang J."/>
            <person name="Shi W."/>
            <person name="Du L."/>
            <person name="Sun Y."/>
            <person name="Zhan W."/>
            <person name="Jiang J."/>
            <person name="Wang Q."/>
            <person name="Zhang B."/>
            <person name="Ji P."/>
            <person name="Sakyi L.B."/>
            <person name="Cui X."/>
            <person name="Yuan T."/>
            <person name="Jiang B."/>
            <person name="Yang W."/>
            <person name="Lam T.T.-Y."/>
            <person name="Chang Q."/>
            <person name="Ding S."/>
            <person name="Wang X."/>
            <person name="Zhu J."/>
            <person name="Ruan X."/>
            <person name="Zhao L."/>
            <person name="Wei J."/>
            <person name="Que T."/>
            <person name="Du C."/>
            <person name="Cheng J."/>
            <person name="Dai P."/>
            <person name="Han X."/>
            <person name="Huang E."/>
            <person name="Gao Y."/>
            <person name="Liu J."/>
            <person name="Shao H."/>
            <person name="Ye R."/>
            <person name="Li L."/>
            <person name="Wei W."/>
            <person name="Wang X."/>
            <person name="Wang C."/>
            <person name="Yang T."/>
            <person name="Huo Q."/>
            <person name="Li W."/>
            <person name="Guo W."/>
            <person name="Chen H."/>
            <person name="Zhou L."/>
            <person name="Ni X."/>
            <person name="Tian J."/>
            <person name="Zhou Y."/>
            <person name="Sheng Y."/>
            <person name="Liu T."/>
            <person name="Pan Y."/>
            <person name="Xia L."/>
            <person name="Li J."/>
            <person name="Zhao F."/>
            <person name="Cao W."/>
        </authorList>
    </citation>
    <scope>NUCLEOTIDE SEQUENCE</scope>
    <source>
        <strain evidence="1">Hyas-2018</strain>
    </source>
</reference>
<dbReference type="EMBL" id="CM023482">
    <property type="protein sequence ID" value="KAH6938706.1"/>
    <property type="molecule type" value="Genomic_DNA"/>
</dbReference>
<proteinExistence type="predicted"/>